<dbReference type="Gene3D" id="1.10.10.1320">
    <property type="entry name" value="Anti-sigma factor, zinc-finger domain"/>
    <property type="match status" value="1"/>
</dbReference>
<evidence type="ECO:0000313" key="2">
    <source>
        <dbReference type="EMBL" id="HGI31290.1"/>
    </source>
</evidence>
<dbReference type="InterPro" id="IPR027383">
    <property type="entry name" value="Znf_put"/>
</dbReference>
<organism evidence="2">
    <name type="scientific">Candidatus Caldatribacterium californiense</name>
    <dbReference type="NCBI Taxonomy" id="1454726"/>
    <lineage>
        <taxon>Bacteria</taxon>
        <taxon>Pseudomonadati</taxon>
        <taxon>Atribacterota</taxon>
        <taxon>Atribacteria</taxon>
        <taxon>Atribacterales</taxon>
        <taxon>Candidatus Caldatribacteriaceae</taxon>
        <taxon>Candidatus Caldatribacterium</taxon>
    </lineage>
</organism>
<comment type="caution">
    <text evidence="2">The sequence shown here is derived from an EMBL/GenBank/DDBJ whole genome shotgun (WGS) entry which is preliminary data.</text>
</comment>
<gene>
    <name evidence="2" type="ORF">ENV30_08315</name>
</gene>
<dbReference type="AlphaFoldDB" id="A0A7V4DF71"/>
<reference evidence="2" key="1">
    <citation type="journal article" date="2020" name="mSystems">
        <title>Genome- and Community-Level Interaction Insights into Carbon Utilization and Element Cycling Functions of Hydrothermarchaeota in Hydrothermal Sediment.</title>
        <authorList>
            <person name="Zhou Z."/>
            <person name="Liu Y."/>
            <person name="Xu W."/>
            <person name="Pan J."/>
            <person name="Luo Z.H."/>
            <person name="Li M."/>
        </authorList>
    </citation>
    <scope>NUCLEOTIDE SEQUENCE [LARGE SCALE GENOMIC DNA]</scope>
    <source>
        <strain evidence="2">SpSt-747</strain>
    </source>
</reference>
<dbReference type="InterPro" id="IPR041916">
    <property type="entry name" value="Anti_sigma_zinc_sf"/>
</dbReference>
<dbReference type="Pfam" id="PF13490">
    <property type="entry name" value="zf-HC2"/>
    <property type="match status" value="1"/>
</dbReference>
<protein>
    <recommendedName>
        <fullName evidence="1">Putative zinc-finger domain-containing protein</fullName>
    </recommendedName>
</protein>
<dbReference type="EMBL" id="DTFV01000118">
    <property type="protein sequence ID" value="HGI31290.1"/>
    <property type="molecule type" value="Genomic_DNA"/>
</dbReference>
<accession>A0A7V4DF71</accession>
<sequence>MDCKDLVEKLYFYLDGEVLSEEERRAIEEHLALCRKCCERYEFERLLWDMVRHNGQNDHVPEALIARIESVIAQF</sequence>
<evidence type="ECO:0000259" key="1">
    <source>
        <dbReference type="Pfam" id="PF13490"/>
    </source>
</evidence>
<name>A0A7V4DF71_9BACT</name>
<proteinExistence type="predicted"/>
<feature type="domain" description="Putative zinc-finger" evidence="1">
    <location>
        <begin position="3"/>
        <end position="37"/>
    </location>
</feature>